<feature type="region of interest" description="Disordered" evidence="2">
    <location>
        <begin position="104"/>
        <end position="133"/>
    </location>
</feature>
<evidence type="ECO:0000313" key="4">
    <source>
        <dbReference type="EMBL" id="CAB3744226.1"/>
    </source>
</evidence>
<dbReference type="InterPro" id="IPR052057">
    <property type="entry name" value="IS150/IS1296_orfA-like"/>
</dbReference>
<organism evidence="4 5">
    <name type="scientific">Achromobacter deleyi</name>
    <dbReference type="NCBI Taxonomy" id="1353891"/>
    <lineage>
        <taxon>Bacteria</taxon>
        <taxon>Pseudomonadati</taxon>
        <taxon>Pseudomonadota</taxon>
        <taxon>Betaproteobacteria</taxon>
        <taxon>Burkholderiales</taxon>
        <taxon>Alcaligenaceae</taxon>
        <taxon>Achromobacter</taxon>
    </lineage>
</organism>
<dbReference type="InterPro" id="IPR055247">
    <property type="entry name" value="InsJ-like_HTH"/>
</dbReference>
<dbReference type="GO" id="GO:0043565">
    <property type="term" value="F:sequence-specific DNA binding"/>
    <property type="evidence" value="ECO:0007669"/>
    <property type="project" value="InterPro"/>
</dbReference>
<dbReference type="PANTHER" id="PTHR33795:SF1">
    <property type="entry name" value="INSERTION ELEMENT IS150 PROTEIN INSJ"/>
    <property type="match status" value="1"/>
</dbReference>
<dbReference type="Gene3D" id="1.10.10.10">
    <property type="entry name" value="Winged helix-like DNA-binding domain superfamily/Winged helix DNA-binding domain"/>
    <property type="match status" value="2"/>
</dbReference>
<evidence type="ECO:0000259" key="3">
    <source>
        <dbReference type="Pfam" id="PF13518"/>
    </source>
</evidence>
<reference evidence="4 5" key="1">
    <citation type="submission" date="2020-04" db="EMBL/GenBank/DDBJ databases">
        <authorList>
            <person name="De Canck E."/>
        </authorList>
    </citation>
    <scope>NUCLEOTIDE SEQUENCE [LARGE SCALE GENOMIC DNA]</scope>
    <source>
        <strain evidence="4 5">LMG 3458</strain>
    </source>
</reference>
<dbReference type="InterPro" id="IPR010921">
    <property type="entry name" value="Trp_repressor/repl_initiator"/>
</dbReference>
<dbReference type="EMBL" id="CADIJO010000058">
    <property type="protein sequence ID" value="CAB3744226.1"/>
    <property type="molecule type" value="Genomic_DNA"/>
</dbReference>
<evidence type="ECO:0000256" key="1">
    <source>
        <dbReference type="ARBA" id="ARBA00038232"/>
    </source>
</evidence>
<dbReference type="Proteomes" id="UP000494111">
    <property type="component" value="Unassembled WGS sequence"/>
</dbReference>
<dbReference type="Pfam" id="PF13518">
    <property type="entry name" value="HTH_28"/>
    <property type="match status" value="1"/>
</dbReference>
<comment type="similarity">
    <text evidence="1">Belongs to the IS150/IS1296 orfA family.</text>
</comment>
<dbReference type="GO" id="GO:0006313">
    <property type="term" value="P:DNA transposition"/>
    <property type="evidence" value="ECO:0007669"/>
    <property type="project" value="InterPro"/>
</dbReference>
<dbReference type="InterPro" id="IPR002514">
    <property type="entry name" value="Transposase_8"/>
</dbReference>
<dbReference type="SUPFAM" id="SSF48295">
    <property type="entry name" value="TrpR-like"/>
    <property type="match status" value="1"/>
</dbReference>
<evidence type="ECO:0000313" key="5">
    <source>
        <dbReference type="Proteomes" id="UP000494111"/>
    </source>
</evidence>
<dbReference type="Pfam" id="PF01527">
    <property type="entry name" value="HTH_Tnp_1"/>
    <property type="match status" value="1"/>
</dbReference>
<feature type="domain" description="Insertion element IS150 protein InsJ-like helix-turn-helix" evidence="3">
    <location>
        <begin position="65"/>
        <end position="113"/>
    </location>
</feature>
<dbReference type="PANTHER" id="PTHR33795">
    <property type="entry name" value="INSERTION ELEMENT IS150 PROTEIN INSJ"/>
    <property type="match status" value="1"/>
</dbReference>
<sequence>MAKYDEQFKLDAVRRYLSEQQSYAEVAREVGVDYSLLRRWVAVYQLHGRGGLVRPRKRYSAQFKFEVLKRIEQDGLSDRQAVAVYNLGDSGTIGKWRRGYDEGGMGALEPRRRDSPAMPHKYPPEPTPKDMTEKQLRQENAYLRAELDYLKKLDALIQAERTEALVKKRKWSKG</sequence>
<dbReference type="InterPro" id="IPR036388">
    <property type="entry name" value="WH-like_DNA-bd_sf"/>
</dbReference>
<proteinExistence type="inferred from homology"/>
<accession>A0A6S7AZU1</accession>
<protein>
    <submittedName>
        <fullName evidence="4">IS3 family transposase ISRme12</fullName>
    </submittedName>
</protein>
<dbReference type="SUPFAM" id="SSF46689">
    <property type="entry name" value="Homeodomain-like"/>
    <property type="match status" value="1"/>
</dbReference>
<name>A0A6S7AZU1_9BURK</name>
<dbReference type="GO" id="GO:0004803">
    <property type="term" value="F:transposase activity"/>
    <property type="evidence" value="ECO:0007669"/>
    <property type="project" value="InterPro"/>
</dbReference>
<gene>
    <name evidence="4" type="ORF">LMG3458_06242</name>
</gene>
<evidence type="ECO:0000256" key="2">
    <source>
        <dbReference type="SAM" id="MobiDB-lite"/>
    </source>
</evidence>
<dbReference type="InterPro" id="IPR009057">
    <property type="entry name" value="Homeodomain-like_sf"/>
</dbReference>
<dbReference type="AlphaFoldDB" id="A0A6S7AZU1"/>